<evidence type="ECO:0000313" key="5">
    <source>
        <dbReference type="Proteomes" id="UP001303889"/>
    </source>
</evidence>
<comment type="subunit">
    <text evidence="1">Component of the NuA4 histone acetyltransferase complex.</text>
</comment>
<sequence length="1409" mass="157807">MFKISPTAAFGDGSPDGDESDDNISLTSTVSGHDSDQEFGVESILAEELFDGNMYYLVEWTGFPLHQSTWEPEANLGSELKAMWEEDKAKHAAGELELFDIQKFENARKLAKKEKAERHHRRNCKRGKLGLTLTPPFADPDSSDEEAVEEAVEAEVADSAPANQQKVQNAVPATAPLHAGAATPAVGSAPPQDEARQSMPAAREPTESSLANQREQTARPQPTGYQGTARRPSKPSSTDSAPKSKTRPAVTIPRTTAPTISKPSLGARKTLTAKKSTAQPAGNIFTSGKPRRQRANLGDAMSDTTKTPQLFDKHRQRRLVQLRSREKEDIAPDASKLQLFDLRSGQSVGRRGSAGPVLSPTRLPSPQGGLLETPTAVEPPQVTAQTSPKPTANVLDTVAPKKKRKSVRFLDEDDDEVQLVIAQEPEQMDLDIPAAGLSHRPTPPAKETRNSTKTLIFGRSSIKVTLNGLPCESADQPSWLSRFLAAETLEFKHSCFAKTAAAQLGVVVQDLLASGILVSQEDATLGRVAEYLTGGLLAICCLLGDYNVLVYPINCEEWKSIAGDQNTIGTPEAALGYMIFSSSQNCRLILPPLTVDPEFQAAPGGDKREQPEKDKNEPSARGQMVGRLFDFDYNKLLPRIPNPLPVHSFFLAIPDSRKEIGQALYHWLRATNPDCKIFTSQHAGGWVAFRAQVEHIPGVVIIHEMLAWSMRRFPHLGRYLVSRNDEYWCFSEPVNKVPLYPSISEPKHPLSPGDMRLVRLFPYRTVIFLTPSFFVSEPQRSLEFLEWFRGKWGGSFHFRLVTAFNIPDYLSELADERYQARQHLLNNTSGDSMSEREAERVGLGREDFRSRYLAAQVASELDMVRTVTAGAFAHDEDNSQLIYADSSIDPNDEQSLINWFGWWATLRADQFRKFHVIGSGRTITRESRRGERQVRIPKYTKVTLNDPDAVLEVLQERNDQIEAAEGDEDNSGGRRAQLSPDDDDKKMAGFKQGPWSFQSNLIRMEDPASFASYLESLETLDGFRLQWILFRFPVSWLDFEMAEHFGDFSAKFSRIHDWFNFAFPFGACYNGKGPRRTPFSYNTYVGFFYTIDTEWDSDNPPPRESPERHPWIAVYRPVCPHKKPYGRCELIIWDPAARTRYPDGKAPAERDLIFMQRQLIQHVREHCDEKNNGTWLDQVWFGGWEWPEDCDSPYPNDVTLQYLRRMLGEIRSFLPAPEPVMERTPYRRVREFGITAPRRPPAIQPSPPRAAAAAPTSRARSDTPESALFVDRDGSELMDLDLPTQERKPGSDRPPSSEAEDDEHEHARIIFHPPRGHTSNNNGSNRPRSRCVNHLYEKARIAQARAPGATTMQYRFPPTMEWYAEQKAEGRGFAHLNVDSWEGVFRTLKIGGDEGGREGGNGAGGGREG</sequence>
<dbReference type="CDD" id="cd18966">
    <property type="entry name" value="chromodomain"/>
    <property type="match status" value="1"/>
</dbReference>
<feature type="region of interest" description="Disordered" evidence="2">
    <location>
        <begin position="346"/>
        <end position="393"/>
    </location>
</feature>
<dbReference type="SMART" id="SM00298">
    <property type="entry name" value="CHROMO"/>
    <property type="match status" value="1"/>
</dbReference>
<protein>
    <recommendedName>
        <fullName evidence="3">Chromo domain-containing protein</fullName>
    </recommendedName>
</protein>
<feature type="region of interest" description="Disordered" evidence="2">
    <location>
        <begin position="181"/>
        <end position="313"/>
    </location>
</feature>
<feature type="compositionally biased region" description="Polar residues" evidence="2">
    <location>
        <begin position="273"/>
        <end position="286"/>
    </location>
</feature>
<keyword evidence="5" id="KW-1185">Reference proteome</keyword>
<dbReference type="Proteomes" id="UP001303889">
    <property type="component" value="Unassembled WGS sequence"/>
</dbReference>
<feature type="region of interest" description="Disordered" evidence="2">
    <location>
        <begin position="1235"/>
        <end position="1327"/>
    </location>
</feature>
<feature type="compositionally biased region" description="Polar residues" evidence="2">
    <location>
        <begin position="253"/>
        <end position="262"/>
    </location>
</feature>
<comment type="caution">
    <text evidence="4">The sequence shown here is derived from an EMBL/GenBank/DDBJ whole genome shotgun (WGS) entry which is preliminary data.</text>
</comment>
<reference evidence="4" key="2">
    <citation type="submission" date="2023-05" db="EMBL/GenBank/DDBJ databases">
        <authorList>
            <consortium name="Lawrence Berkeley National Laboratory"/>
            <person name="Steindorff A."/>
            <person name="Hensen N."/>
            <person name="Bonometti L."/>
            <person name="Westerberg I."/>
            <person name="Brannstrom I.O."/>
            <person name="Guillou S."/>
            <person name="Cros-Aarteil S."/>
            <person name="Calhoun S."/>
            <person name="Haridas S."/>
            <person name="Kuo A."/>
            <person name="Mondo S."/>
            <person name="Pangilinan J."/>
            <person name="Riley R."/>
            <person name="Labutti K."/>
            <person name="Andreopoulos B."/>
            <person name="Lipzen A."/>
            <person name="Chen C."/>
            <person name="Yanf M."/>
            <person name="Daum C."/>
            <person name="Ng V."/>
            <person name="Clum A."/>
            <person name="Ohm R."/>
            <person name="Martin F."/>
            <person name="Silar P."/>
            <person name="Natvig D."/>
            <person name="Lalanne C."/>
            <person name="Gautier V."/>
            <person name="Ament-Velasquez S.L."/>
            <person name="Kruys A."/>
            <person name="Hutchinson M.I."/>
            <person name="Powell A.J."/>
            <person name="Barry K."/>
            <person name="Miller A.N."/>
            <person name="Grigoriev I.V."/>
            <person name="Debuchy R."/>
            <person name="Gladieux P."/>
            <person name="Thoren M.H."/>
            <person name="Johannesson H."/>
        </authorList>
    </citation>
    <scope>NUCLEOTIDE SEQUENCE</scope>
    <source>
        <strain evidence="4">CBS 103.79</strain>
    </source>
</reference>
<dbReference type="InterPro" id="IPR016197">
    <property type="entry name" value="Chromo-like_dom_sf"/>
</dbReference>
<feature type="compositionally biased region" description="Polar residues" evidence="2">
    <location>
        <begin position="23"/>
        <end position="32"/>
    </location>
</feature>
<dbReference type="Gene3D" id="2.40.50.40">
    <property type="match status" value="1"/>
</dbReference>
<feature type="compositionally biased region" description="Basic residues" evidence="2">
    <location>
        <begin position="118"/>
        <end position="128"/>
    </location>
</feature>
<feature type="region of interest" description="Disordered" evidence="2">
    <location>
        <begin position="600"/>
        <end position="620"/>
    </location>
</feature>
<dbReference type="InterPro" id="IPR023780">
    <property type="entry name" value="Chromo_domain"/>
</dbReference>
<feature type="compositionally biased region" description="Polar residues" evidence="2">
    <location>
        <begin position="234"/>
        <end position="243"/>
    </location>
</feature>
<dbReference type="InterPro" id="IPR000953">
    <property type="entry name" value="Chromo/chromo_shadow_dom"/>
</dbReference>
<feature type="region of interest" description="Disordered" evidence="2">
    <location>
        <begin position="113"/>
        <end position="167"/>
    </location>
</feature>
<feature type="region of interest" description="Disordered" evidence="2">
    <location>
        <begin position="1"/>
        <end position="35"/>
    </location>
</feature>
<dbReference type="Pfam" id="PF00385">
    <property type="entry name" value="Chromo"/>
    <property type="match status" value="1"/>
</dbReference>
<evidence type="ECO:0000313" key="4">
    <source>
        <dbReference type="EMBL" id="KAK3901956.1"/>
    </source>
</evidence>
<name>A0AAN6RTW6_9PEZI</name>
<feature type="compositionally biased region" description="Basic and acidic residues" evidence="2">
    <location>
        <begin position="605"/>
        <end position="618"/>
    </location>
</feature>
<feature type="compositionally biased region" description="Low complexity" evidence="2">
    <location>
        <begin position="1249"/>
        <end position="1258"/>
    </location>
</feature>
<feature type="compositionally biased region" description="Polar residues" evidence="2">
    <location>
        <begin position="207"/>
        <end position="226"/>
    </location>
</feature>
<accession>A0AAN6RTW6</accession>
<organism evidence="4 5">
    <name type="scientific">Staphylotrichum tortipilum</name>
    <dbReference type="NCBI Taxonomy" id="2831512"/>
    <lineage>
        <taxon>Eukaryota</taxon>
        <taxon>Fungi</taxon>
        <taxon>Dikarya</taxon>
        <taxon>Ascomycota</taxon>
        <taxon>Pezizomycotina</taxon>
        <taxon>Sordariomycetes</taxon>
        <taxon>Sordariomycetidae</taxon>
        <taxon>Sordariales</taxon>
        <taxon>Chaetomiaceae</taxon>
        <taxon>Staphylotrichum</taxon>
    </lineage>
</organism>
<dbReference type="EMBL" id="MU855543">
    <property type="protein sequence ID" value="KAK3901956.1"/>
    <property type="molecule type" value="Genomic_DNA"/>
</dbReference>
<reference evidence="4" key="1">
    <citation type="journal article" date="2023" name="Mol. Phylogenet. Evol.">
        <title>Genome-scale phylogeny and comparative genomics of the fungal order Sordariales.</title>
        <authorList>
            <person name="Hensen N."/>
            <person name="Bonometti L."/>
            <person name="Westerberg I."/>
            <person name="Brannstrom I.O."/>
            <person name="Guillou S."/>
            <person name="Cros-Aarteil S."/>
            <person name="Calhoun S."/>
            <person name="Haridas S."/>
            <person name="Kuo A."/>
            <person name="Mondo S."/>
            <person name="Pangilinan J."/>
            <person name="Riley R."/>
            <person name="LaButti K."/>
            <person name="Andreopoulos B."/>
            <person name="Lipzen A."/>
            <person name="Chen C."/>
            <person name="Yan M."/>
            <person name="Daum C."/>
            <person name="Ng V."/>
            <person name="Clum A."/>
            <person name="Steindorff A."/>
            <person name="Ohm R.A."/>
            <person name="Martin F."/>
            <person name="Silar P."/>
            <person name="Natvig D.O."/>
            <person name="Lalanne C."/>
            <person name="Gautier V."/>
            <person name="Ament-Velasquez S.L."/>
            <person name="Kruys A."/>
            <person name="Hutchinson M.I."/>
            <person name="Powell A.J."/>
            <person name="Barry K."/>
            <person name="Miller A.N."/>
            <person name="Grigoriev I.V."/>
            <person name="Debuchy R."/>
            <person name="Gladieux P."/>
            <person name="Hiltunen Thoren M."/>
            <person name="Johannesson H."/>
        </authorList>
    </citation>
    <scope>NUCLEOTIDE SEQUENCE</scope>
    <source>
        <strain evidence="4">CBS 103.79</strain>
    </source>
</reference>
<evidence type="ECO:0000256" key="2">
    <source>
        <dbReference type="SAM" id="MobiDB-lite"/>
    </source>
</evidence>
<feature type="domain" description="Chromo" evidence="3">
    <location>
        <begin position="39"/>
        <end position="76"/>
    </location>
</feature>
<evidence type="ECO:0000259" key="3">
    <source>
        <dbReference type="PROSITE" id="PS50013"/>
    </source>
</evidence>
<feature type="region of interest" description="Disordered" evidence="2">
    <location>
        <begin position="962"/>
        <end position="985"/>
    </location>
</feature>
<evidence type="ECO:0000256" key="1">
    <source>
        <dbReference type="ARBA" id="ARBA00011353"/>
    </source>
</evidence>
<dbReference type="PROSITE" id="PS50013">
    <property type="entry name" value="CHROMO_2"/>
    <property type="match status" value="1"/>
</dbReference>
<dbReference type="GO" id="GO:0006338">
    <property type="term" value="P:chromatin remodeling"/>
    <property type="evidence" value="ECO:0007669"/>
    <property type="project" value="UniProtKB-ARBA"/>
</dbReference>
<gene>
    <name evidence="4" type="ORF">C8A05DRAFT_34356</name>
</gene>
<feature type="compositionally biased region" description="Acidic residues" evidence="2">
    <location>
        <begin position="141"/>
        <end position="156"/>
    </location>
</feature>
<feature type="compositionally biased region" description="Pro residues" evidence="2">
    <location>
        <begin position="1238"/>
        <end position="1248"/>
    </location>
</feature>
<dbReference type="SUPFAM" id="SSF54160">
    <property type="entry name" value="Chromo domain-like"/>
    <property type="match status" value="1"/>
</dbReference>
<proteinExistence type="predicted"/>